<evidence type="ECO:0000256" key="1">
    <source>
        <dbReference type="SAM" id="Phobius"/>
    </source>
</evidence>
<keyword evidence="1" id="KW-1133">Transmembrane helix</keyword>
<organism evidence="2 3">
    <name type="scientific">Niveibacterium microcysteis</name>
    <dbReference type="NCBI Taxonomy" id="2811415"/>
    <lineage>
        <taxon>Bacteria</taxon>
        <taxon>Pseudomonadati</taxon>
        <taxon>Pseudomonadota</taxon>
        <taxon>Betaproteobacteria</taxon>
        <taxon>Rhodocyclales</taxon>
        <taxon>Rhodocyclaceae</taxon>
        <taxon>Niveibacterium</taxon>
    </lineage>
</organism>
<dbReference type="EMBL" id="CP071060">
    <property type="protein sequence ID" value="QSI78653.1"/>
    <property type="molecule type" value="Genomic_DNA"/>
</dbReference>
<evidence type="ECO:0000313" key="3">
    <source>
        <dbReference type="Proteomes" id="UP000663570"/>
    </source>
</evidence>
<feature type="transmembrane region" description="Helical" evidence="1">
    <location>
        <begin position="26"/>
        <end position="44"/>
    </location>
</feature>
<keyword evidence="1" id="KW-0472">Membrane</keyword>
<evidence type="ECO:0000313" key="2">
    <source>
        <dbReference type="EMBL" id="QSI78653.1"/>
    </source>
</evidence>
<name>A0ABX7MAB0_9RHOO</name>
<reference evidence="2 3" key="1">
    <citation type="submission" date="2021-02" db="EMBL/GenBank/DDBJ databases">
        <title>Niveibacterium changnyeongensis HC41.</title>
        <authorList>
            <person name="Kang M."/>
        </authorList>
    </citation>
    <scope>NUCLEOTIDE SEQUENCE [LARGE SCALE GENOMIC DNA]</scope>
    <source>
        <strain evidence="2 3">HC41</strain>
    </source>
</reference>
<dbReference type="InterPro" id="IPR043727">
    <property type="entry name" value="Lmo0937-like"/>
</dbReference>
<proteinExistence type="predicted"/>
<keyword evidence="3" id="KW-1185">Reference proteome</keyword>
<gene>
    <name evidence="2" type="ORF">JY500_08630</name>
</gene>
<sequence>MLEMIAVVLVVMWLLGLVTSYTMGGFIHILLVIAVVVILVRLIGGRRV</sequence>
<protein>
    <submittedName>
        <fullName evidence="2">Lmo0937 family membrane protein</fullName>
    </submittedName>
</protein>
<accession>A0ABX7MAB0</accession>
<dbReference type="Pfam" id="PF18919">
    <property type="entry name" value="DUF5670"/>
    <property type="match status" value="1"/>
</dbReference>
<dbReference type="RefSeq" id="WP_172204316.1">
    <property type="nucleotide sequence ID" value="NZ_CP071060.1"/>
</dbReference>
<dbReference type="NCBIfam" id="NF033488">
    <property type="entry name" value="lmo0937_fam_TM"/>
    <property type="match status" value="1"/>
</dbReference>
<keyword evidence="1" id="KW-0812">Transmembrane</keyword>
<dbReference type="Proteomes" id="UP000663570">
    <property type="component" value="Chromosome"/>
</dbReference>